<accession>A0AAD3MM12</accession>
<dbReference type="PROSITE" id="PS01186">
    <property type="entry name" value="EGF_2"/>
    <property type="match status" value="4"/>
</dbReference>
<keyword evidence="18" id="KW-0675">Receptor</keyword>
<dbReference type="InterPro" id="IPR001881">
    <property type="entry name" value="EGF-like_Ca-bd_dom"/>
</dbReference>
<evidence type="ECO:0000259" key="16">
    <source>
        <dbReference type="PROSITE" id="PS50026"/>
    </source>
</evidence>
<dbReference type="Pfam" id="PF14670">
    <property type="entry name" value="FXa_inhibition"/>
    <property type="match status" value="1"/>
</dbReference>
<dbReference type="Pfam" id="PF12662">
    <property type="entry name" value="cEGF"/>
    <property type="match status" value="1"/>
</dbReference>
<evidence type="ECO:0000313" key="19">
    <source>
        <dbReference type="Proteomes" id="UP001279410"/>
    </source>
</evidence>
<feature type="region of interest" description="Disordered" evidence="13">
    <location>
        <begin position="434"/>
        <end position="495"/>
    </location>
</feature>
<evidence type="ECO:0000256" key="15">
    <source>
        <dbReference type="SAM" id="SignalP"/>
    </source>
</evidence>
<evidence type="ECO:0000256" key="4">
    <source>
        <dbReference type="ARBA" id="ARBA00022692"/>
    </source>
</evidence>
<evidence type="ECO:0000313" key="18">
    <source>
        <dbReference type="EMBL" id="GLD56261.1"/>
    </source>
</evidence>
<evidence type="ECO:0000256" key="6">
    <source>
        <dbReference type="ARBA" id="ARBA00022734"/>
    </source>
</evidence>
<feature type="domain" description="EGF-like" evidence="16">
    <location>
        <begin position="316"/>
        <end position="353"/>
    </location>
</feature>
<dbReference type="InterPro" id="IPR001304">
    <property type="entry name" value="C-type_lectin-like"/>
</dbReference>
<evidence type="ECO:0000256" key="11">
    <source>
        <dbReference type="ARBA" id="ARBA00023180"/>
    </source>
</evidence>
<comment type="caution">
    <text evidence="18">The sequence shown here is derived from an EMBL/GenBank/DDBJ whole genome shotgun (WGS) entry which is preliminary data.</text>
</comment>
<keyword evidence="2 12" id="KW-0245">EGF-like domain</keyword>
<keyword evidence="4 14" id="KW-0812">Transmembrane</keyword>
<dbReference type="InterPro" id="IPR018097">
    <property type="entry name" value="EGF_Ca-bd_CS"/>
</dbReference>
<evidence type="ECO:0000256" key="7">
    <source>
        <dbReference type="ARBA" id="ARBA00022737"/>
    </source>
</evidence>
<evidence type="ECO:0000256" key="5">
    <source>
        <dbReference type="ARBA" id="ARBA00022729"/>
    </source>
</evidence>
<dbReference type="PROSITE" id="PS01187">
    <property type="entry name" value="EGF_CA"/>
    <property type="match status" value="1"/>
</dbReference>
<dbReference type="SUPFAM" id="SSF57184">
    <property type="entry name" value="Growth factor receptor domain"/>
    <property type="match status" value="2"/>
</dbReference>
<feature type="transmembrane region" description="Helical" evidence="14">
    <location>
        <begin position="505"/>
        <end position="530"/>
    </location>
</feature>
<dbReference type="InterPro" id="IPR009030">
    <property type="entry name" value="Growth_fac_rcpt_cys_sf"/>
</dbReference>
<dbReference type="InterPro" id="IPR049883">
    <property type="entry name" value="NOTCH1_EGF-like"/>
</dbReference>
<evidence type="ECO:0000256" key="1">
    <source>
        <dbReference type="ARBA" id="ARBA00004479"/>
    </source>
</evidence>
<evidence type="ECO:0000256" key="14">
    <source>
        <dbReference type="SAM" id="Phobius"/>
    </source>
</evidence>
<dbReference type="GO" id="GO:0005509">
    <property type="term" value="F:calcium ion binding"/>
    <property type="evidence" value="ECO:0007669"/>
    <property type="project" value="InterPro"/>
</dbReference>
<comment type="caution">
    <text evidence="12">Lacks conserved residue(s) required for the propagation of feature annotation.</text>
</comment>
<evidence type="ECO:0000256" key="12">
    <source>
        <dbReference type="PROSITE-ProRule" id="PRU00076"/>
    </source>
</evidence>
<evidence type="ECO:0000256" key="9">
    <source>
        <dbReference type="ARBA" id="ARBA00023136"/>
    </source>
</evidence>
<dbReference type="Gene3D" id="2.10.25.10">
    <property type="entry name" value="Laminin"/>
    <property type="match status" value="5"/>
</dbReference>
<dbReference type="GO" id="GO:0030246">
    <property type="term" value="F:carbohydrate binding"/>
    <property type="evidence" value="ECO:0007669"/>
    <property type="project" value="UniProtKB-KW"/>
</dbReference>
<keyword evidence="7" id="KW-0677">Repeat</keyword>
<proteinExistence type="predicted"/>
<protein>
    <submittedName>
        <fullName evidence="18">Complement component C1q receptor-like protein</fullName>
    </submittedName>
</protein>
<dbReference type="Gene3D" id="3.10.100.10">
    <property type="entry name" value="Mannose-Binding Protein A, subunit A"/>
    <property type="match status" value="1"/>
</dbReference>
<dbReference type="PANTHER" id="PTHR14789:SF8">
    <property type="entry name" value="C-TYPE LECTIN DOMAIN FAMILY 14 MEMBER A PRECURSOR-RELATED"/>
    <property type="match status" value="1"/>
</dbReference>
<evidence type="ECO:0000256" key="3">
    <source>
        <dbReference type="ARBA" id="ARBA00022553"/>
    </source>
</evidence>
<dbReference type="EMBL" id="BRZM01000024">
    <property type="protein sequence ID" value="GLD56261.1"/>
    <property type="molecule type" value="Genomic_DNA"/>
</dbReference>
<evidence type="ECO:0000256" key="13">
    <source>
        <dbReference type="SAM" id="MobiDB-lite"/>
    </source>
</evidence>
<dbReference type="InterPro" id="IPR026823">
    <property type="entry name" value="cEGF"/>
</dbReference>
<dbReference type="InterPro" id="IPR016187">
    <property type="entry name" value="CTDL_fold"/>
</dbReference>
<keyword evidence="10 12" id="KW-1015">Disulfide bond</keyword>
<feature type="domain" description="EGF-like" evidence="16">
    <location>
        <begin position="277"/>
        <end position="315"/>
    </location>
</feature>
<evidence type="ECO:0000256" key="10">
    <source>
        <dbReference type="ARBA" id="ARBA00023157"/>
    </source>
</evidence>
<reference evidence="18" key="1">
    <citation type="submission" date="2022-08" db="EMBL/GenBank/DDBJ databases">
        <title>Genome sequencing of akame (Lates japonicus).</title>
        <authorList>
            <person name="Hashiguchi Y."/>
            <person name="Takahashi H."/>
        </authorList>
    </citation>
    <scope>NUCLEOTIDE SEQUENCE</scope>
    <source>
        <strain evidence="18">Kochi</strain>
    </source>
</reference>
<feature type="domain" description="EGF-like" evidence="16">
    <location>
        <begin position="354"/>
        <end position="392"/>
    </location>
</feature>
<feature type="disulfide bond" evidence="12">
    <location>
        <begin position="320"/>
        <end position="330"/>
    </location>
</feature>
<keyword evidence="6" id="KW-0430">Lectin</keyword>
<keyword evidence="5 15" id="KW-0732">Signal</keyword>
<dbReference type="SMART" id="SM00034">
    <property type="entry name" value="CLECT"/>
    <property type="match status" value="1"/>
</dbReference>
<feature type="domain" description="EGF-like" evidence="16">
    <location>
        <begin position="393"/>
        <end position="431"/>
    </location>
</feature>
<dbReference type="PANTHER" id="PTHR14789">
    <property type="entry name" value="CHONDROLECTIN VARIANT CHODLFDELTAE"/>
    <property type="match status" value="1"/>
</dbReference>
<name>A0AAD3MM12_LATJO</name>
<keyword evidence="3" id="KW-0597">Phosphoprotein</keyword>
<dbReference type="AlphaFoldDB" id="A0AAD3MM12"/>
<dbReference type="SUPFAM" id="SSF56436">
    <property type="entry name" value="C-type lectin-like"/>
    <property type="match status" value="1"/>
</dbReference>
<dbReference type="SMART" id="SM00181">
    <property type="entry name" value="EGF"/>
    <property type="match status" value="5"/>
</dbReference>
<dbReference type="InterPro" id="IPR051505">
    <property type="entry name" value="C-type_lectin_domain"/>
</dbReference>
<dbReference type="Pfam" id="PF00059">
    <property type="entry name" value="Lectin_C"/>
    <property type="match status" value="1"/>
</dbReference>
<comment type="subcellular location">
    <subcellularLocation>
        <location evidence="1">Membrane</location>
        <topology evidence="1">Single-pass type I membrane protein</topology>
    </subcellularLocation>
</comment>
<feature type="signal peptide" evidence="15">
    <location>
        <begin position="1"/>
        <end position="18"/>
    </location>
</feature>
<dbReference type="Pfam" id="PF07645">
    <property type="entry name" value="EGF_CA"/>
    <property type="match status" value="2"/>
</dbReference>
<dbReference type="InterPro" id="IPR016186">
    <property type="entry name" value="C-type_lectin-like/link_sf"/>
</dbReference>
<evidence type="ECO:0000256" key="8">
    <source>
        <dbReference type="ARBA" id="ARBA00022989"/>
    </source>
</evidence>
<keyword evidence="11" id="KW-0325">Glycoprotein</keyword>
<dbReference type="InterPro" id="IPR000152">
    <property type="entry name" value="EGF-type_Asp/Asn_hydroxyl_site"/>
</dbReference>
<dbReference type="CDD" id="cd00054">
    <property type="entry name" value="EGF_CA"/>
    <property type="match status" value="3"/>
</dbReference>
<dbReference type="PROSITE" id="PS50026">
    <property type="entry name" value="EGF_3"/>
    <property type="match status" value="4"/>
</dbReference>
<keyword evidence="9 14" id="KW-0472">Membrane</keyword>
<keyword evidence="8 14" id="KW-1133">Transmembrane helix</keyword>
<dbReference type="InterPro" id="IPR000742">
    <property type="entry name" value="EGF"/>
</dbReference>
<dbReference type="PROSITE" id="PS00010">
    <property type="entry name" value="ASX_HYDROXYL"/>
    <property type="match status" value="3"/>
</dbReference>
<dbReference type="PRINTS" id="PR00907">
    <property type="entry name" value="THRMBOMODULN"/>
</dbReference>
<feature type="domain" description="C-type lectin" evidence="17">
    <location>
        <begin position="26"/>
        <end position="161"/>
    </location>
</feature>
<dbReference type="SMART" id="SM00179">
    <property type="entry name" value="EGF_CA"/>
    <property type="match status" value="4"/>
</dbReference>
<gene>
    <name evidence="18" type="ORF">AKAME5_000863000</name>
</gene>
<evidence type="ECO:0000259" key="17">
    <source>
        <dbReference type="PROSITE" id="PS50041"/>
    </source>
</evidence>
<dbReference type="PROSITE" id="PS50041">
    <property type="entry name" value="C_TYPE_LECTIN_2"/>
    <property type="match status" value="1"/>
</dbReference>
<dbReference type="Proteomes" id="UP001279410">
    <property type="component" value="Unassembled WGS sequence"/>
</dbReference>
<dbReference type="FunFam" id="2.10.25.10:FF:000005">
    <property type="entry name" value="Fibrillin 2"/>
    <property type="match status" value="1"/>
</dbReference>
<sequence length="571" mass="63712">MLWIFLLQLINNIEGLSGAEHETMCTSKACFTLNMVRVSFTEAYQNCFNNGGYLMTVRDREEEDVLHSLLSQVQRQRQDRALKFWIGLKLNRGNCVLIDKPLRGFKWLSGEEDSHYSNWREEPVPTCTEERCVKVHYNSLGQDQLKWAAEPCKRPAFYACKFYFKGMCKPLALLGPGQITYTAPFSENPQRSDMKLFPLGTLADILCSDQQPRDAWCINADGIYRWTVPGPFCKTGKQICAISNGGCEHVCRQDADEVRCSCRDGYDLGEDGLSCRIKDLCGADTCEHQCVMGESGYSCKCPHGFTLDENQRNCSDIDECQLQACEDQLCVNTHGSYRCACKDGFEMVHGKCSDVDECAQQRCDHKCINNIGSFSCYCNEGFVLSVDAHSCVDIAECVSNPCHVTCINTEGSFSCTCPRGFHLEVDGSTCAPDVTESSAASSDEPADEKTQETFTESLTRTTVELQHQSPHTDAPLLDLENVTRSDQRESNTSLSTGFDKTVNTRVLICVLGSVIPLLVLIAVTLAIAIFRCSRSKKEAKKNTTTDGYCWVPSGLDPRLEKLYESILTDDL</sequence>
<evidence type="ECO:0000256" key="2">
    <source>
        <dbReference type="ARBA" id="ARBA00022536"/>
    </source>
</evidence>
<keyword evidence="19" id="KW-1185">Reference proteome</keyword>
<dbReference type="GO" id="GO:0016020">
    <property type="term" value="C:membrane"/>
    <property type="evidence" value="ECO:0007669"/>
    <property type="project" value="UniProtKB-SubCell"/>
</dbReference>
<feature type="chain" id="PRO_5042142773" evidence="15">
    <location>
        <begin position="19"/>
        <end position="571"/>
    </location>
</feature>
<feature type="compositionally biased region" description="Polar residues" evidence="13">
    <location>
        <begin position="452"/>
        <end position="471"/>
    </location>
</feature>
<organism evidence="18 19">
    <name type="scientific">Lates japonicus</name>
    <name type="common">Japanese lates</name>
    <dbReference type="NCBI Taxonomy" id="270547"/>
    <lineage>
        <taxon>Eukaryota</taxon>
        <taxon>Metazoa</taxon>
        <taxon>Chordata</taxon>
        <taxon>Craniata</taxon>
        <taxon>Vertebrata</taxon>
        <taxon>Euteleostomi</taxon>
        <taxon>Actinopterygii</taxon>
        <taxon>Neopterygii</taxon>
        <taxon>Teleostei</taxon>
        <taxon>Neoteleostei</taxon>
        <taxon>Acanthomorphata</taxon>
        <taxon>Carangaria</taxon>
        <taxon>Carangaria incertae sedis</taxon>
        <taxon>Centropomidae</taxon>
        <taxon>Lates</taxon>
    </lineage>
</organism>